<dbReference type="SMART" id="SM00382">
    <property type="entry name" value="AAA"/>
    <property type="match status" value="1"/>
</dbReference>
<evidence type="ECO:0000256" key="1">
    <source>
        <dbReference type="ARBA" id="ARBA00022515"/>
    </source>
</evidence>
<name>D6TUY4_KTERA</name>
<comment type="caution">
    <text evidence="3">The sequence shown here is derived from an EMBL/GenBank/DDBJ whole genome shotgun (WGS) entry which is preliminary data.</text>
</comment>
<dbReference type="EMBL" id="ADVG01000003">
    <property type="protein sequence ID" value="EFH85310.1"/>
    <property type="molecule type" value="Genomic_DNA"/>
</dbReference>
<dbReference type="InterPro" id="IPR003593">
    <property type="entry name" value="AAA+_ATPase"/>
</dbReference>
<keyword evidence="1" id="KW-0639">Primosome</keyword>
<dbReference type="Pfam" id="PF03796">
    <property type="entry name" value="DnaB_C"/>
    <property type="match status" value="1"/>
</dbReference>
<protein>
    <submittedName>
        <fullName evidence="3">DnaB domain protein helicase domain protein</fullName>
    </submittedName>
</protein>
<dbReference type="Gene3D" id="3.40.50.300">
    <property type="entry name" value="P-loop containing nucleotide triphosphate hydrolases"/>
    <property type="match status" value="1"/>
</dbReference>
<accession>D6TUY4</accession>
<dbReference type="PANTHER" id="PTHR30153">
    <property type="entry name" value="REPLICATIVE DNA HELICASE DNAB"/>
    <property type="match status" value="1"/>
</dbReference>
<dbReference type="InterPro" id="IPR007694">
    <property type="entry name" value="DNA_helicase_DnaB-like_C"/>
</dbReference>
<dbReference type="RefSeq" id="WP_007917498.1">
    <property type="nucleotide sequence ID" value="NZ_ADVG01000003.1"/>
</dbReference>
<dbReference type="GO" id="GO:0003678">
    <property type="term" value="F:DNA helicase activity"/>
    <property type="evidence" value="ECO:0007669"/>
    <property type="project" value="InterPro"/>
</dbReference>
<dbReference type="eggNOG" id="COG0305">
    <property type="taxonomic scope" value="Bacteria"/>
</dbReference>
<keyword evidence="3" id="KW-0347">Helicase</keyword>
<evidence type="ECO:0000313" key="4">
    <source>
        <dbReference type="Proteomes" id="UP000004508"/>
    </source>
</evidence>
<dbReference type="PANTHER" id="PTHR30153:SF2">
    <property type="entry name" value="REPLICATIVE DNA HELICASE"/>
    <property type="match status" value="1"/>
</dbReference>
<keyword evidence="4" id="KW-1185">Reference proteome</keyword>
<evidence type="ECO:0000313" key="3">
    <source>
        <dbReference type="EMBL" id="EFH85310.1"/>
    </source>
</evidence>
<dbReference type="PROSITE" id="PS51199">
    <property type="entry name" value="SF4_HELICASE"/>
    <property type="match status" value="1"/>
</dbReference>
<sequence>MDEQRLELLRMMPYEDYLKTPEWAEKRKRALEWSQNRCQVCYTSSDLDVHHRTYERRGNEQMSDLIVLCHSCHTLFHAAQRLEHEHPPLQIGNVMQETLMDIEQVYSARVEQKEEQIATGYPDLDALLGGLSGGEVIVLAGREAIGKSTLALNIAYRVAKENQNVVYFSLQHNKTHLLHRFLSSRSHIPSQNLSTGRLVDEDWEGIEQAVNQLGSLPIWIYDNAELSPADIEASLIQLCDEEEQFSVDLVIIDDIHLLGAASSQREKRTQQLYTTLQTLKLLARKYHIPILVTSQVAQPKKPLSQIPQVADLVSPGIIEQVADVICFLHREEVYDPVTARKNIADIIVAKNVHGPLGEIPLFYAPHFFGFTELEIDNSDA</sequence>
<dbReference type="InterPro" id="IPR027417">
    <property type="entry name" value="P-loop_NTPase"/>
</dbReference>
<reference evidence="3 4" key="1">
    <citation type="journal article" date="2011" name="Stand. Genomic Sci.">
        <title>Non-contiguous finished genome sequence and contextual data of the filamentous soil bacterium Ktedonobacter racemifer type strain (SOSP1-21).</title>
        <authorList>
            <person name="Chang Y.J."/>
            <person name="Land M."/>
            <person name="Hauser L."/>
            <person name="Chertkov O."/>
            <person name="Del Rio T.G."/>
            <person name="Nolan M."/>
            <person name="Copeland A."/>
            <person name="Tice H."/>
            <person name="Cheng J.F."/>
            <person name="Lucas S."/>
            <person name="Han C."/>
            <person name="Goodwin L."/>
            <person name="Pitluck S."/>
            <person name="Ivanova N."/>
            <person name="Ovchinikova G."/>
            <person name="Pati A."/>
            <person name="Chen A."/>
            <person name="Palaniappan K."/>
            <person name="Mavromatis K."/>
            <person name="Liolios K."/>
            <person name="Brettin T."/>
            <person name="Fiebig A."/>
            <person name="Rohde M."/>
            <person name="Abt B."/>
            <person name="Goker M."/>
            <person name="Detter J.C."/>
            <person name="Woyke T."/>
            <person name="Bristow J."/>
            <person name="Eisen J.A."/>
            <person name="Markowitz V."/>
            <person name="Hugenholtz P."/>
            <person name="Kyrpides N.C."/>
            <person name="Klenk H.P."/>
            <person name="Lapidus A."/>
        </authorList>
    </citation>
    <scope>NUCLEOTIDE SEQUENCE [LARGE SCALE GENOMIC DNA]</scope>
    <source>
        <strain evidence="4">DSM 44963</strain>
    </source>
</reference>
<dbReference type="GO" id="GO:0005829">
    <property type="term" value="C:cytosol"/>
    <property type="evidence" value="ECO:0007669"/>
    <property type="project" value="TreeGrafter"/>
</dbReference>
<evidence type="ECO:0000259" key="2">
    <source>
        <dbReference type="PROSITE" id="PS51199"/>
    </source>
</evidence>
<dbReference type="SUPFAM" id="SSF52540">
    <property type="entry name" value="P-loop containing nucleoside triphosphate hydrolases"/>
    <property type="match status" value="1"/>
</dbReference>
<keyword evidence="3" id="KW-0547">Nucleotide-binding</keyword>
<dbReference type="AlphaFoldDB" id="D6TUY4"/>
<feature type="domain" description="SF4 helicase" evidence="2">
    <location>
        <begin position="110"/>
        <end position="377"/>
    </location>
</feature>
<gene>
    <name evidence="3" type="ORF">Krac_6500</name>
</gene>
<dbReference type="GO" id="GO:0006269">
    <property type="term" value="P:DNA replication, synthesis of primer"/>
    <property type="evidence" value="ECO:0007669"/>
    <property type="project" value="UniProtKB-KW"/>
</dbReference>
<dbReference type="GO" id="GO:0005524">
    <property type="term" value="F:ATP binding"/>
    <property type="evidence" value="ECO:0007669"/>
    <property type="project" value="InterPro"/>
</dbReference>
<dbReference type="CDD" id="cd00085">
    <property type="entry name" value="HNHc"/>
    <property type="match status" value="1"/>
</dbReference>
<dbReference type="STRING" id="485913.Krac_6500"/>
<dbReference type="OrthoDB" id="9773982at2"/>
<organism evidence="3 4">
    <name type="scientific">Ktedonobacter racemifer DSM 44963</name>
    <dbReference type="NCBI Taxonomy" id="485913"/>
    <lineage>
        <taxon>Bacteria</taxon>
        <taxon>Bacillati</taxon>
        <taxon>Chloroflexota</taxon>
        <taxon>Ktedonobacteria</taxon>
        <taxon>Ktedonobacterales</taxon>
        <taxon>Ktedonobacteraceae</taxon>
        <taxon>Ktedonobacter</taxon>
    </lineage>
</organism>
<keyword evidence="3" id="KW-0067">ATP-binding</keyword>
<dbReference type="Proteomes" id="UP000004508">
    <property type="component" value="Unassembled WGS sequence"/>
</dbReference>
<dbReference type="InParanoid" id="D6TUY4"/>
<dbReference type="InterPro" id="IPR003615">
    <property type="entry name" value="HNH_nuc"/>
</dbReference>
<dbReference type="GO" id="GO:1990077">
    <property type="term" value="C:primosome complex"/>
    <property type="evidence" value="ECO:0007669"/>
    <property type="project" value="UniProtKB-KW"/>
</dbReference>
<proteinExistence type="predicted"/>
<keyword evidence="3" id="KW-0378">Hydrolase</keyword>